<sequence>METDIDTQNSSEAQSGSFETTQPDQDNPVSREFEIGQLGSEELQEDESTRDETGGARGNIKPSQRKF</sequence>
<dbReference type="RefSeq" id="WP_379813074.1">
    <property type="nucleotide sequence ID" value="NZ_JBHUDZ010000018.1"/>
</dbReference>
<evidence type="ECO:0000313" key="3">
    <source>
        <dbReference type="Proteomes" id="UP001597138"/>
    </source>
</evidence>
<reference evidence="3" key="1">
    <citation type="journal article" date="2019" name="Int. J. Syst. Evol. Microbiol.">
        <title>The Global Catalogue of Microorganisms (GCM) 10K type strain sequencing project: providing services to taxonomists for standard genome sequencing and annotation.</title>
        <authorList>
            <consortium name="The Broad Institute Genomics Platform"/>
            <consortium name="The Broad Institute Genome Sequencing Center for Infectious Disease"/>
            <person name="Wu L."/>
            <person name="Ma J."/>
        </authorList>
    </citation>
    <scope>NUCLEOTIDE SEQUENCE [LARGE SCALE GENOMIC DNA]</scope>
    <source>
        <strain evidence="3">CCUG 70865</strain>
    </source>
</reference>
<dbReference type="EMBL" id="JBHUDZ010000018">
    <property type="protein sequence ID" value="MFD1605272.1"/>
    <property type="molecule type" value="Genomic_DNA"/>
</dbReference>
<gene>
    <name evidence="2" type="ORF">ACFSC2_21225</name>
</gene>
<accession>A0ABW4HJL5</accession>
<keyword evidence="3" id="KW-1185">Reference proteome</keyword>
<proteinExistence type="predicted"/>
<evidence type="ECO:0000256" key="1">
    <source>
        <dbReference type="SAM" id="MobiDB-lite"/>
    </source>
</evidence>
<organism evidence="2 3">
    <name type="scientific">Flavobacterium artemisiae</name>
    <dbReference type="NCBI Taxonomy" id="2126556"/>
    <lineage>
        <taxon>Bacteria</taxon>
        <taxon>Pseudomonadati</taxon>
        <taxon>Bacteroidota</taxon>
        <taxon>Flavobacteriia</taxon>
        <taxon>Flavobacteriales</taxon>
        <taxon>Flavobacteriaceae</taxon>
        <taxon>Flavobacterium</taxon>
    </lineage>
</organism>
<name>A0ABW4HJL5_9FLAO</name>
<comment type="caution">
    <text evidence="2">The sequence shown here is derived from an EMBL/GenBank/DDBJ whole genome shotgun (WGS) entry which is preliminary data.</text>
</comment>
<dbReference type="Proteomes" id="UP001597138">
    <property type="component" value="Unassembled WGS sequence"/>
</dbReference>
<feature type="region of interest" description="Disordered" evidence="1">
    <location>
        <begin position="1"/>
        <end position="67"/>
    </location>
</feature>
<feature type="compositionally biased region" description="Polar residues" evidence="1">
    <location>
        <begin position="1"/>
        <end position="28"/>
    </location>
</feature>
<protein>
    <submittedName>
        <fullName evidence="2">Uncharacterized protein</fullName>
    </submittedName>
</protein>
<evidence type="ECO:0000313" key="2">
    <source>
        <dbReference type="EMBL" id="MFD1605272.1"/>
    </source>
</evidence>